<dbReference type="GO" id="GO:0003700">
    <property type="term" value="F:DNA-binding transcription factor activity"/>
    <property type="evidence" value="ECO:0007669"/>
    <property type="project" value="TreeGrafter"/>
</dbReference>
<sequence length="179" mass="20687">MNLPPWSCQLSPYYPANYYSYPYIPPPSYNVNGTLNSSIQTSLNSSSGYESACNETSLIDTSLSSPSAIIKESNCNVNINNKRPLDDSDNDLDEENYYGRKKRRVLSRPQRQEANRRERQRMEIINDAYEQLRNVLPFKKGRKRQKMSRMDTVDGAVRYIHSLLEILHGPNYDPNWALS</sequence>
<dbReference type="OrthoDB" id="5976910at2759"/>
<dbReference type="InterPro" id="IPR050359">
    <property type="entry name" value="bHLH_transcription_factors"/>
</dbReference>
<dbReference type="GO" id="GO:0046983">
    <property type="term" value="F:protein dimerization activity"/>
    <property type="evidence" value="ECO:0007669"/>
    <property type="project" value="InterPro"/>
</dbReference>
<organism evidence="3 4">
    <name type="scientific">Adineta steineri</name>
    <dbReference type="NCBI Taxonomy" id="433720"/>
    <lineage>
        <taxon>Eukaryota</taxon>
        <taxon>Metazoa</taxon>
        <taxon>Spiralia</taxon>
        <taxon>Gnathifera</taxon>
        <taxon>Rotifera</taxon>
        <taxon>Eurotatoria</taxon>
        <taxon>Bdelloidea</taxon>
        <taxon>Adinetida</taxon>
        <taxon>Adinetidae</taxon>
        <taxon>Adineta</taxon>
    </lineage>
</organism>
<dbReference type="SUPFAM" id="SSF47459">
    <property type="entry name" value="HLH, helix-loop-helix DNA-binding domain"/>
    <property type="match status" value="1"/>
</dbReference>
<accession>A0A814K5D3</accession>
<feature type="compositionally biased region" description="Acidic residues" evidence="1">
    <location>
        <begin position="87"/>
        <end position="96"/>
    </location>
</feature>
<evidence type="ECO:0000256" key="1">
    <source>
        <dbReference type="SAM" id="MobiDB-lite"/>
    </source>
</evidence>
<gene>
    <name evidence="3" type="ORF">VCS650_LOCUS17157</name>
</gene>
<dbReference type="EMBL" id="CAJNON010000157">
    <property type="protein sequence ID" value="CAF1046453.1"/>
    <property type="molecule type" value="Genomic_DNA"/>
</dbReference>
<feature type="domain" description="BHLH" evidence="2">
    <location>
        <begin position="109"/>
        <end position="163"/>
    </location>
</feature>
<dbReference type="InterPro" id="IPR036638">
    <property type="entry name" value="HLH_DNA-bd_sf"/>
</dbReference>
<name>A0A814K5D3_9BILA</name>
<dbReference type="GO" id="GO:0061564">
    <property type="term" value="P:axon development"/>
    <property type="evidence" value="ECO:0007669"/>
    <property type="project" value="TreeGrafter"/>
</dbReference>
<dbReference type="SMART" id="SM00353">
    <property type="entry name" value="HLH"/>
    <property type="match status" value="1"/>
</dbReference>
<evidence type="ECO:0000259" key="2">
    <source>
        <dbReference type="PROSITE" id="PS50888"/>
    </source>
</evidence>
<dbReference type="PROSITE" id="PS50888">
    <property type="entry name" value="BHLH"/>
    <property type="match status" value="1"/>
</dbReference>
<dbReference type="PANTHER" id="PTHR19290">
    <property type="entry name" value="BASIC HELIX-LOOP-HELIX PROTEIN NEUROGENIN-RELATED"/>
    <property type="match status" value="1"/>
</dbReference>
<dbReference type="GO" id="GO:0045944">
    <property type="term" value="P:positive regulation of transcription by RNA polymerase II"/>
    <property type="evidence" value="ECO:0007669"/>
    <property type="project" value="TreeGrafter"/>
</dbReference>
<dbReference type="Pfam" id="PF00010">
    <property type="entry name" value="HLH"/>
    <property type="match status" value="1"/>
</dbReference>
<dbReference type="GO" id="GO:0005634">
    <property type="term" value="C:nucleus"/>
    <property type="evidence" value="ECO:0007669"/>
    <property type="project" value="TreeGrafter"/>
</dbReference>
<dbReference type="GO" id="GO:0070888">
    <property type="term" value="F:E-box binding"/>
    <property type="evidence" value="ECO:0007669"/>
    <property type="project" value="TreeGrafter"/>
</dbReference>
<feature type="region of interest" description="Disordered" evidence="1">
    <location>
        <begin position="80"/>
        <end position="118"/>
    </location>
</feature>
<evidence type="ECO:0000313" key="4">
    <source>
        <dbReference type="Proteomes" id="UP000663891"/>
    </source>
</evidence>
<reference evidence="3" key="1">
    <citation type="submission" date="2021-02" db="EMBL/GenBank/DDBJ databases">
        <authorList>
            <person name="Nowell W R."/>
        </authorList>
    </citation>
    <scope>NUCLEOTIDE SEQUENCE</scope>
</reference>
<protein>
    <recommendedName>
        <fullName evidence="2">BHLH domain-containing protein</fullName>
    </recommendedName>
</protein>
<dbReference type="Proteomes" id="UP000663891">
    <property type="component" value="Unassembled WGS sequence"/>
</dbReference>
<proteinExistence type="predicted"/>
<dbReference type="InterPro" id="IPR011598">
    <property type="entry name" value="bHLH_dom"/>
</dbReference>
<comment type="caution">
    <text evidence="3">The sequence shown here is derived from an EMBL/GenBank/DDBJ whole genome shotgun (WGS) entry which is preliminary data.</text>
</comment>
<dbReference type="Gene3D" id="4.10.280.10">
    <property type="entry name" value="Helix-loop-helix DNA-binding domain"/>
    <property type="match status" value="1"/>
</dbReference>
<dbReference type="GO" id="GO:0007423">
    <property type="term" value="P:sensory organ development"/>
    <property type="evidence" value="ECO:0007669"/>
    <property type="project" value="TreeGrafter"/>
</dbReference>
<evidence type="ECO:0000313" key="3">
    <source>
        <dbReference type="EMBL" id="CAF1046453.1"/>
    </source>
</evidence>
<dbReference type="AlphaFoldDB" id="A0A814K5D3"/>